<dbReference type="EMBL" id="CP136336">
    <property type="protein sequence ID" value="WOB08844.1"/>
    <property type="molecule type" value="Genomic_DNA"/>
</dbReference>
<reference evidence="3 4" key="1">
    <citation type="submission" date="2023-10" db="EMBL/GenBank/DDBJ databases">
        <title>Bacteria for the degradation of biodegradable plastic PBAT(Polybutylene adipate terephthalate).</title>
        <authorList>
            <person name="Weon H.-Y."/>
            <person name="Yeon J."/>
        </authorList>
    </citation>
    <scope>NUCLEOTIDE SEQUENCE [LARGE SCALE GENOMIC DNA]</scope>
    <source>
        <strain evidence="3 4">SBD 7-3</strain>
    </source>
</reference>
<keyword evidence="4" id="KW-1185">Reference proteome</keyword>
<keyword evidence="2" id="KW-0560">Oxidoreductase</keyword>
<evidence type="ECO:0000256" key="2">
    <source>
        <dbReference type="ARBA" id="ARBA00023002"/>
    </source>
</evidence>
<organism evidence="3 4">
    <name type="scientific">Piscinibacter gummiphilus</name>
    <dbReference type="NCBI Taxonomy" id="946333"/>
    <lineage>
        <taxon>Bacteria</taxon>
        <taxon>Pseudomonadati</taxon>
        <taxon>Pseudomonadota</taxon>
        <taxon>Betaproteobacteria</taxon>
        <taxon>Burkholderiales</taxon>
        <taxon>Sphaerotilaceae</taxon>
        <taxon>Piscinibacter</taxon>
    </lineage>
</organism>
<accession>A0ABZ0CV48</accession>
<dbReference type="Gene3D" id="3.40.50.720">
    <property type="entry name" value="NAD(P)-binding Rossmann-like Domain"/>
    <property type="match status" value="1"/>
</dbReference>
<comment type="similarity">
    <text evidence="1">Belongs to the short-chain dehydrogenases/reductases (SDR) family.</text>
</comment>
<dbReference type="PANTHER" id="PTHR24320:SF272">
    <property type="entry name" value="NAD(P)-BINDING ROSSMANN-FOLD SUPERFAMILY PROTEIN"/>
    <property type="match status" value="1"/>
</dbReference>
<evidence type="ECO:0000313" key="3">
    <source>
        <dbReference type="EMBL" id="WOB08844.1"/>
    </source>
</evidence>
<dbReference type="InterPro" id="IPR002347">
    <property type="entry name" value="SDR_fam"/>
</dbReference>
<dbReference type="NCBIfam" id="NF004845">
    <property type="entry name" value="PRK06196.1"/>
    <property type="match status" value="1"/>
</dbReference>
<dbReference type="RefSeq" id="WP_316701714.1">
    <property type="nucleotide sequence ID" value="NZ_CP136336.1"/>
</dbReference>
<protein>
    <submittedName>
        <fullName evidence="3">Oxidoreductase</fullName>
    </submittedName>
</protein>
<evidence type="ECO:0000313" key="4">
    <source>
        <dbReference type="Proteomes" id="UP001303946"/>
    </source>
</evidence>
<dbReference type="Proteomes" id="UP001303946">
    <property type="component" value="Chromosome"/>
</dbReference>
<gene>
    <name evidence="3" type="ORF">RXV79_02010</name>
</gene>
<name>A0ABZ0CV48_9BURK</name>
<dbReference type="InterPro" id="IPR036291">
    <property type="entry name" value="NAD(P)-bd_dom_sf"/>
</dbReference>
<dbReference type="CDD" id="cd05327">
    <property type="entry name" value="retinol-DH_like_SDR_c_like"/>
    <property type="match status" value="1"/>
</dbReference>
<dbReference type="PRINTS" id="PR00081">
    <property type="entry name" value="GDHRDH"/>
</dbReference>
<sequence length="327" mass="34839">MSNDTSRVTSRFNRKSTALEVVEGLSLAGRHMLVTGGASGLGLETSRALAKAGATLTLAVRDMAQGDAAATALSGDTGNPNIRVARLDLADLASVKQFADDWRARGEPLHVLVNNAGIMACPLSRNTLGWEAQFATNHLGHFALTRALLPVLLQSEAPRVVALSSSGHRLSPIVFDDIHFQTREYNKWKAYGQAKTANALMALHLDTLHAKDGLTANAVHPGGIRTGLSRHITREEMEAMGWVKPGAAPGELPPGFKTPEQGAATTVWAATAPELQGHGGLYLEDCNEAVPSPEGERRYGYVAHVRDRDAAARLWAVSEAMLAQAGF</sequence>
<proteinExistence type="inferred from homology"/>
<dbReference type="SUPFAM" id="SSF51735">
    <property type="entry name" value="NAD(P)-binding Rossmann-fold domains"/>
    <property type="match status" value="1"/>
</dbReference>
<evidence type="ECO:0000256" key="1">
    <source>
        <dbReference type="ARBA" id="ARBA00006484"/>
    </source>
</evidence>
<dbReference type="Pfam" id="PF00106">
    <property type="entry name" value="adh_short"/>
    <property type="match status" value="1"/>
</dbReference>
<dbReference type="PANTHER" id="PTHR24320">
    <property type="entry name" value="RETINOL DEHYDROGENASE"/>
    <property type="match status" value="1"/>
</dbReference>